<keyword evidence="1 5" id="KW-1003">Cell membrane</keyword>
<evidence type="ECO:0000313" key="8">
    <source>
        <dbReference type="EMBL" id="TDU26429.1"/>
    </source>
</evidence>
<dbReference type="Pfam" id="PF14450">
    <property type="entry name" value="FtsA"/>
    <property type="match status" value="2"/>
</dbReference>
<dbReference type="AlphaFoldDB" id="A0A4R7NZS7"/>
<comment type="caution">
    <text evidence="8">The sequence shown here is derived from an EMBL/GenBank/DDBJ whole genome shotgun (WGS) entry which is preliminary data.</text>
</comment>
<dbReference type="Gene3D" id="3.30.420.40">
    <property type="match status" value="2"/>
</dbReference>
<keyword evidence="9" id="KW-1185">Reference proteome</keyword>
<keyword evidence="4 5" id="KW-0131">Cell cycle</keyword>
<dbReference type="InterPro" id="IPR003494">
    <property type="entry name" value="SHS2_FtsA"/>
</dbReference>
<dbReference type="NCBIfam" id="NF007009">
    <property type="entry name" value="PRK09472.1"/>
    <property type="match status" value="1"/>
</dbReference>
<dbReference type="Pfam" id="PF02491">
    <property type="entry name" value="SHS2_FTSA"/>
    <property type="match status" value="1"/>
</dbReference>
<dbReference type="GO" id="GO:0009898">
    <property type="term" value="C:cytoplasmic side of plasma membrane"/>
    <property type="evidence" value="ECO:0007669"/>
    <property type="project" value="UniProtKB-UniRule"/>
</dbReference>
<dbReference type="GO" id="GO:0043093">
    <property type="term" value="P:FtsZ-dependent cytokinesis"/>
    <property type="evidence" value="ECO:0007669"/>
    <property type="project" value="UniProtKB-UniRule"/>
</dbReference>
<dbReference type="InterPro" id="IPR020823">
    <property type="entry name" value="Cell_div_FtsA"/>
</dbReference>
<dbReference type="EMBL" id="SOBT01000010">
    <property type="protein sequence ID" value="TDU26429.1"/>
    <property type="molecule type" value="Genomic_DNA"/>
</dbReference>
<sequence>MSKRESRNLLMGLDVGTSKVVCVIGEVMPGGQIEVVGLGQQPSRGLKRGVVINIDATVQSIRRAVEEAEMMANARVQSAYVGLSGAHIKSHNSVGVVPVSSREVSHRDVEKVIEAGRAIAIPADQKVIHVLPQEFVVDNQEGILKPEGMFGVRLEAKVHIVTGSMSAAQNLQKCVESCGIHVDKLCLQHIASSSAVLLPDEKDLGICMVDIGGGTSDIAVFKGGSVRHTAVLPIAGEQVTNDISVAFRTPTQAAEEIKIKYGCALPQLITEDEEIQVPSVGEGPPRRLSRLTLSEVIRPRYEELFRFVRKELHRADWYDAIAGGVVLTGAASMMPGVPELAEEVFELPTRLGPPHEVTGVRDVARSPAYATAVGLLIYARSQNNVRMPVNENRTAAFWMDRVSTWFKGNF</sequence>
<comment type="subunit">
    <text evidence="5">Self-interacts. Interacts with FtsZ.</text>
</comment>
<dbReference type="SUPFAM" id="SSF53067">
    <property type="entry name" value="Actin-like ATPase domain"/>
    <property type="match status" value="2"/>
</dbReference>
<dbReference type="OrthoDB" id="9810567at2"/>
<protein>
    <recommendedName>
        <fullName evidence="5 6">Cell division protein FtsA</fullName>
    </recommendedName>
</protein>
<dbReference type="Gene3D" id="3.30.1490.110">
    <property type="match status" value="1"/>
</dbReference>
<comment type="subcellular location">
    <subcellularLocation>
        <location evidence="5">Cell membrane</location>
        <topology evidence="5">Peripheral membrane protein</topology>
        <orientation evidence="5">Cytoplasmic side</orientation>
    </subcellularLocation>
    <text evidence="5">Localizes to the Z ring in an FtsZ-dependent manner. Targeted to the membrane through a conserved C-terminal amphipathic helix.</text>
</comment>
<dbReference type="InterPro" id="IPR043129">
    <property type="entry name" value="ATPase_NBD"/>
</dbReference>
<dbReference type="HAMAP" id="MF_02033">
    <property type="entry name" value="FtsA"/>
    <property type="match status" value="1"/>
</dbReference>
<dbReference type="NCBIfam" id="TIGR01174">
    <property type="entry name" value="ftsA"/>
    <property type="match status" value="1"/>
</dbReference>
<proteinExistence type="inferred from homology"/>
<comment type="function">
    <text evidence="5 6">Cell division protein that is involved in the assembly of the Z ring. May serve as a membrane anchor for the Z ring.</text>
</comment>
<dbReference type="SMART" id="SM00842">
    <property type="entry name" value="FtsA"/>
    <property type="match status" value="1"/>
</dbReference>
<accession>A0A4R7NZS7</accession>
<reference evidence="8 9" key="1">
    <citation type="submission" date="2019-03" db="EMBL/GenBank/DDBJ databases">
        <title>Genomic Encyclopedia of Type Strains, Phase IV (KMG-IV): sequencing the most valuable type-strain genomes for metagenomic binning, comparative biology and taxonomic classification.</title>
        <authorList>
            <person name="Goeker M."/>
        </authorList>
    </citation>
    <scope>NUCLEOTIDE SEQUENCE [LARGE SCALE GENOMIC DNA]</scope>
    <source>
        <strain evidence="8 9">DSM 26377</strain>
    </source>
</reference>
<evidence type="ECO:0000256" key="6">
    <source>
        <dbReference type="PIRNR" id="PIRNR003101"/>
    </source>
</evidence>
<dbReference type="PANTHER" id="PTHR32432:SF4">
    <property type="entry name" value="CELL DIVISION PROTEIN FTSA"/>
    <property type="match status" value="1"/>
</dbReference>
<dbReference type="RefSeq" id="WP_133882644.1">
    <property type="nucleotide sequence ID" value="NZ_MWIN01000019.1"/>
</dbReference>
<keyword evidence="2 5" id="KW-0132">Cell division</keyword>
<gene>
    <name evidence="5" type="primary">ftsA</name>
    <name evidence="8" type="ORF">DFR24_3453</name>
</gene>
<organism evidence="8 9">
    <name type="scientific">Panacagrimonas perspica</name>
    <dbReference type="NCBI Taxonomy" id="381431"/>
    <lineage>
        <taxon>Bacteria</taxon>
        <taxon>Pseudomonadati</taxon>
        <taxon>Pseudomonadota</taxon>
        <taxon>Gammaproteobacteria</taxon>
        <taxon>Nevskiales</taxon>
        <taxon>Nevskiaceae</taxon>
        <taxon>Panacagrimonas</taxon>
    </lineage>
</organism>
<dbReference type="Proteomes" id="UP000295341">
    <property type="component" value="Unassembled WGS sequence"/>
</dbReference>
<dbReference type="GO" id="GO:0032153">
    <property type="term" value="C:cell division site"/>
    <property type="evidence" value="ECO:0007669"/>
    <property type="project" value="UniProtKB-UniRule"/>
</dbReference>
<name>A0A4R7NZS7_9GAMM</name>
<evidence type="ECO:0000256" key="3">
    <source>
        <dbReference type="ARBA" id="ARBA00023136"/>
    </source>
</evidence>
<dbReference type="InterPro" id="IPR050696">
    <property type="entry name" value="FtsA/MreB"/>
</dbReference>
<comment type="similarity">
    <text evidence="5 6">Belongs to the FtsA/MreB family.</text>
</comment>
<evidence type="ECO:0000256" key="5">
    <source>
        <dbReference type="HAMAP-Rule" id="MF_02033"/>
    </source>
</evidence>
<dbReference type="FunFam" id="3.30.1490.110:FF:000001">
    <property type="entry name" value="Cell division protein FtsA"/>
    <property type="match status" value="1"/>
</dbReference>
<dbReference type="CDD" id="cd24048">
    <property type="entry name" value="ASKHA_NBD_FtsA"/>
    <property type="match status" value="1"/>
</dbReference>
<keyword evidence="3 5" id="KW-0472">Membrane</keyword>
<feature type="domain" description="SHS2" evidence="7">
    <location>
        <begin position="10"/>
        <end position="196"/>
    </location>
</feature>
<evidence type="ECO:0000256" key="4">
    <source>
        <dbReference type="ARBA" id="ARBA00023306"/>
    </source>
</evidence>
<evidence type="ECO:0000256" key="1">
    <source>
        <dbReference type="ARBA" id="ARBA00022475"/>
    </source>
</evidence>
<dbReference type="PANTHER" id="PTHR32432">
    <property type="entry name" value="CELL DIVISION PROTEIN FTSA-RELATED"/>
    <property type="match status" value="1"/>
</dbReference>
<evidence type="ECO:0000313" key="9">
    <source>
        <dbReference type="Proteomes" id="UP000295341"/>
    </source>
</evidence>
<dbReference type="PIRSF" id="PIRSF003101">
    <property type="entry name" value="FtsA"/>
    <property type="match status" value="1"/>
</dbReference>
<evidence type="ECO:0000256" key="2">
    <source>
        <dbReference type="ARBA" id="ARBA00022618"/>
    </source>
</evidence>
<evidence type="ECO:0000259" key="7">
    <source>
        <dbReference type="SMART" id="SM00842"/>
    </source>
</evidence>